<dbReference type="EMBL" id="CP033240">
    <property type="protein sequence ID" value="AZF81419.1"/>
    <property type="molecule type" value="Genomic_DNA"/>
</dbReference>
<evidence type="ECO:0000313" key="17">
    <source>
        <dbReference type="Proteomes" id="UP000278715"/>
    </source>
</evidence>
<dbReference type="Proteomes" id="UP000278715">
    <property type="component" value="Chromosome"/>
</dbReference>
<evidence type="ECO:0000313" key="4">
    <source>
        <dbReference type="EMBL" id="AZF68341.1"/>
    </source>
</evidence>
<evidence type="ECO:0000313" key="7">
    <source>
        <dbReference type="EMBL" id="AZF76205.1"/>
    </source>
</evidence>
<dbReference type="EMBL" id="CP011057">
    <property type="protein sequence ID" value="AKA79252.1"/>
    <property type="molecule type" value="Genomic_DNA"/>
</dbReference>
<evidence type="ECO:0000313" key="11">
    <source>
        <dbReference type="Proteomes" id="UP000033085"/>
    </source>
</evidence>
<evidence type="ECO:0000313" key="1">
    <source>
        <dbReference type="EMBL" id="AKA73861.1"/>
    </source>
</evidence>
<evidence type="ECO:0008006" key="19">
    <source>
        <dbReference type="Google" id="ProtNLM"/>
    </source>
</evidence>
<name>A0A0E3MFW2_SACSO</name>
<reference evidence="13 14" key="2">
    <citation type="journal article" date="2018" name="Proc. Natl. Acad. Sci. U.S.A.">
        <title>Nonmutational mechanism of inheritance in the Archaeon Sulfolobus solfataricus.</title>
        <authorList>
            <person name="Payne S."/>
            <person name="McCarthy S."/>
            <person name="Johnson T."/>
            <person name="North E."/>
            <person name="Blum P."/>
        </authorList>
    </citation>
    <scope>NUCLEOTIDE SEQUENCE [LARGE SCALE GENOMIC DNA]</scope>
    <source>
        <strain evidence="5 13">SARC-H</strain>
        <strain evidence="6 16">SARC-I</strain>
        <strain evidence="8 17">SARC-N</strain>
        <strain evidence="9 18">SARC-O</strain>
        <strain evidence="4 14">SULG</strain>
        <strain evidence="7 15">SULM</strain>
    </source>
</reference>
<evidence type="ECO:0000313" key="14">
    <source>
        <dbReference type="Proteomes" id="UP000273194"/>
    </source>
</evidence>
<dbReference type="EMBL" id="CP011056">
    <property type="protein sequence ID" value="AKA76559.1"/>
    <property type="molecule type" value="Genomic_DNA"/>
</dbReference>
<reference evidence="2" key="3">
    <citation type="submission" date="2018-10" db="EMBL/GenBank/DDBJ databases">
        <authorList>
            <person name="McCarthy S."/>
            <person name="Gradnigo J."/>
            <person name="Johnson T."/>
            <person name="Payne S."/>
            <person name="Lipzen A."/>
            <person name="Schackwitz W."/>
            <person name="Martin J."/>
            <person name="Moriyama E."/>
            <person name="Blum P."/>
        </authorList>
    </citation>
    <scope>NUCLEOTIDE SEQUENCE</scope>
    <source>
        <strain evidence="1">SARC-B</strain>
        <strain evidence="2">SARC-C</strain>
        <strain evidence="3">SULA</strain>
    </source>
</reference>
<reference evidence="10 11" key="1">
    <citation type="journal article" date="2015" name="Genome Announc.">
        <title>Complete Genome Sequence of Sulfolobus solfataricus Strain 98/2 and Evolved Derivatives.</title>
        <authorList>
            <person name="McCarthy S."/>
            <person name="Gradnigo J."/>
            <person name="Johnson T."/>
            <person name="Payne S."/>
            <person name="Lipzen A."/>
            <person name="Martin J."/>
            <person name="Schackwitz W."/>
            <person name="Moriyama E."/>
            <person name="Blum P."/>
        </authorList>
    </citation>
    <scope>NUCLEOTIDE SEQUENCE [LARGE SCALE GENOMIC DNA]</scope>
    <source>
        <strain evidence="10">98/2 SULC</strain>
        <strain evidence="1">SARC-B</strain>
        <strain evidence="2">SARC-C</strain>
        <strain evidence="3 12">SULA</strain>
        <strain evidence="11">SULB</strain>
    </source>
</reference>
<evidence type="ECO:0000313" key="18">
    <source>
        <dbReference type="Proteomes" id="UP000282269"/>
    </source>
</evidence>
<dbReference type="Proteomes" id="UP000033085">
    <property type="component" value="Chromosome"/>
</dbReference>
<evidence type="ECO:0000313" key="12">
    <source>
        <dbReference type="Proteomes" id="UP000033106"/>
    </source>
</evidence>
<dbReference type="KEGG" id="ssof:SULC_1601"/>
<dbReference type="EMBL" id="CP033239">
    <property type="protein sequence ID" value="AZF78815.1"/>
    <property type="molecule type" value="Genomic_DNA"/>
</dbReference>
<evidence type="ECO:0000313" key="15">
    <source>
        <dbReference type="Proteomes" id="UP000273443"/>
    </source>
</evidence>
<evidence type="ECO:0000313" key="10">
    <source>
        <dbReference type="Proteomes" id="UP000033057"/>
    </source>
</evidence>
<dbReference type="Proteomes" id="UP000033106">
    <property type="component" value="Chromosome"/>
</dbReference>
<sequence length="61" mass="7103">MVSFIARTKLNINGIKEVEEYKALIPENNQYEELKRAIKDQGFLFPVIVKIGKFNDFQNLS</sequence>
<dbReference type="EMBL" id="CP011055">
    <property type="protein sequence ID" value="AKA73861.1"/>
    <property type="molecule type" value="Genomic_DNA"/>
</dbReference>
<dbReference type="AlphaFoldDB" id="A0A0E3MFW2"/>
<dbReference type="EMBL" id="CP033235">
    <property type="protein sequence ID" value="AZF68341.1"/>
    <property type="molecule type" value="Genomic_DNA"/>
</dbReference>
<dbReference type="KEGG" id="ssol:SULB_1603"/>
<dbReference type="EMBL" id="CP033238">
    <property type="protein sequence ID" value="AZF76205.1"/>
    <property type="molecule type" value="Genomic_DNA"/>
</dbReference>
<proteinExistence type="predicted"/>
<evidence type="ECO:0000313" key="3">
    <source>
        <dbReference type="EMBL" id="AKA79252.1"/>
    </source>
</evidence>
<dbReference type="Proteomes" id="UP000273443">
    <property type="component" value="Chromosome"/>
</dbReference>
<dbReference type="PATRIC" id="fig|2287.6.peg.1655"/>
<dbReference type="Proteomes" id="UP000267993">
    <property type="component" value="Chromosome"/>
</dbReference>
<dbReference type="EMBL" id="CP033237">
    <property type="protein sequence ID" value="AZF73581.1"/>
    <property type="molecule type" value="Genomic_DNA"/>
</dbReference>
<dbReference type="KEGG" id="ssoa:SULA_1602"/>
<dbReference type="Proteomes" id="UP000282269">
    <property type="component" value="Chromosome"/>
</dbReference>
<dbReference type="Proteomes" id="UP000273194">
    <property type="component" value="Chromosome"/>
</dbReference>
<dbReference type="EMBL" id="CP033236">
    <property type="protein sequence ID" value="AZF70961.1"/>
    <property type="molecule type" value="Genomic_DNA"/>
</dbReference>
<evidence type="ECO:0000313" key="13">
    <source>
        <dbReference type="Proteomes" id="UP000267993"/>
    </source>
</evidence>
<organism evidence="2 10">
    <name type="scientific">Saccharolobus solfataricus</name>
    <name type="common">Sulfolobus solfataricus</name>
    <dbReference type="NCBI Taxonomy" id="2287"/>
    <lineage>
        <taxon>Archaea</taxon>
        <taxon>Thermoproteota</taxon>
        <taxon>Thermoprotei</taxon>
        <taxon>Sulfolobales</taxon>
        <taxon>Sulfolobaceae</taxon>
        <taxon>Saccharolobus</taxon>
    </lineage>
</organism>
<accession>A0A0E3MFW2</accession>
<evidence type="ECO:0000313" key="5">
    <source>
        <dbReference type="EMBL" id="AZF70961.1"/>
    </source>
</evidence>
<evidence type="ECO:0000313" key="16">
    <source>
        <dbReference type="Proteomes" id="UP000275843"/>
    </source>
</evidence>
<dbReference type="Proteomes" id="UP000275843">
    <property type="component" value="Chromosome"/>
</dbReference>
<evidence type="ECO:0000313" key="9">
    <source>
        <dbReference type="EMBL" id="AZF81419.1"/>
    </source>
</evidence>
<dbReference type="GeneID" id="38468221"/>
<evidence type="ECO:0000313" key="2">
    <source>
        <dbReference type="EMBL" id="AKA76559.1"/>
    </source>
</evidence>
<dbReference type="Proteomes" id="UP000033057">
    <property type="component" value="Chromosome"/>
</dbReference>
<gene>
    <name evidence="3" type="ORF">SULA_1602</name>
    <name evidence="1" type="ORF">SULB_1603</name>
    <name evidence="2" type="ORF">SULC_1601</name>
    <name evidence="4" type="ORF">SULG_08015</name>
    <name evidence="5" type="ORF">SULH_08015</name>
    <name evidence="6" type="ORF">SULI_08015</name>
    <name evidence="7" type="ORF">SULM_08015</name>
    <name evidence="8" type="ORF">SULN_08015</name>
    <name evidence="9" type="ORF">SULO_08025</name>
</gene>
<evidence type="ECO:0000313" key="8">
    <source>
        <dbReference type="EMBL" id="AZF78815.1"/>
    </source>
</evidence>
<dbReference type="RefSeq" id="WP_009992235.1">
    <property type="nucleotide sequence ID" value="NZ_CP011055.2"/>
</dbReference>
<protein>
    <recommendedName>
        <fullName evidence="19">ParB/Sulfiredoxin domain-containing protein</fullName>
    </recommendedName>
</protein>
<evidence type="ECO:0000313" key="6">
    <source>
        <dbReference type="EMBL" id="AZF73581.1"/>
    </source>
</evidence>